<proteinExistence type="predicted"/>
<reference evidence="1 2" key="1">
    <citation type="submission" date="2016-10" db="EMBL/GenBank/DDBJ databases">
        <authorList>
            <person name="de Groot N.N."/>
        </authorList>
    </citation>
    <scope>NUCLEOTIDE SEQUENCE [LARGE SCALE GENOMIC DNA]</scope>
    <source>
        <strain evidence="1 2">DSM 2179</strain>
    </source>
</reference>
<sequence length="698" mass="76839">MSAITYDKIKITSPWTIQTIYELSIKKTLNNHAELRLTALINESDASKLGLQETTEDQIKVYTDDGETKSWLFKGRLKNVKVSVRTGLYTITAFFLSETSVFDSEQKNRSFQDTSLTYNDIAAKIMEDYPEKSFELTADPVTIDGPLIQYQETDWQFIKRLASYQETVIVPDVTMDNQIFAYGYPKVYGEKTLPDDIAYSSGKDIKAYYTDYDYNPNLVENEYTYFEVESYDELTFGDKVTFHNYEMYVGEVTIELKKGLLVYNATLVRQETIRQNPIYNEKIQGNSIEGTVLAVQNQEIKLHLNIDQEQDEATAYWYPFVPPTTDMLYLMPQIGTNASLYIPGLMEQNAIITGCVRTNGAECEQTSDPSTRYLATEYGQEMKLAPDGIYFTAGRNDLVLTFDDEEGVTISSHKGIVLEAKEVIIIDSKTKVVFSSPNQIKMVTPTGGFSMENEIHFASMKTIIECADETEFPLVEENFNFLNTFTTNSDMVKALDGSVPIIIGFTPDVFGVTFGAGTAYSGNTVFKYSKAYITEGFNVAKKGDYAIVKGARKSTALGEGISGTRYAYSNAAKYPEVFKFVKMNTAVTDALNFKSVGSRLGYGAVAYDTINDMRENIKAGKGAGKVASDAAVDVTFGVGGITATAVAGAAIGSAVPVVGTAAGAAAGLVAGWVYSVATEGVTINGKTIKGWTKDSLCP</sequence>
<gene>
    <name evidence="1" type="ORF">SAMN05660742_12233</name>
</gene>
<dbReference type="SUPFAM" id="SSF69279">
    <property type="entry name" value="Phage tail proteins"/>
    <property type="match status" value="1"/>
</dbReference>
<dbReference type="AlphaFoldDB" id="A0A1H7CI01"/>
<name>A0A1H7CI01_9FIRM</name>
<accession>A0A1H7CI01</accession>
<keyword evidence="2" id="KW-1185">Reference proteome</keyword>
<dbReference type="Proteomes" id="UP000199662">
    <property type="component" value="Unassembled WGS sequence"/>
</dbReference>
<dbReference type="STRING" id="84035.SAMN05660742_12233"/>
<evidence type="ECO:0000313" key="1">
    <source>
        <dbReference type="EMBL" id="SEJ89281.1"/>
    </source>
</evidence>
<evidence type="ECO:0000313" key="2">
    <source>
        <dbReference type="Proteomes" id="UP000199662"/>
    </source>
</evidence>
<dbReference type="Gene3D" id="3.55.50.10">
    <property type="entry name" value="Baseplate protein-like domains"/>
    <property type="match status" value="1"/>
</dbReference>
<organism evidence="1 2">
    <name type="scientific">Propionispira arboris</name>
    <dbReference type="NCBI Taxonomy" id="84035"/>
    <lineage>
        <taxon>Bacteria</taxon>
        <taxon>Bacillati</taxon>
        <taxon>Bacillota</taxon>
        <taxon>Negativicutes</taxon>
        <taxon>Selenomonadales</taxon>
        <taxon>Selenomonadaceae</taxon>
        <taxon>Propionispira</taxon>
    </lineage>
</organism>
<dbReference type="EMBL" id="FNZK01000022">
    <property type="protein sequence ID" value="SEJ89281.1"/>
    <property type="molecule type" value="Genomic_DNA"/>
</dbReference>
<dbReference type="RefSeq" id="WP_091834727.1">
    <property type="nucleotide sequence ID" value="NZ_FNZK01000022.1"/>
</dbReference>
<protein>
    <submittedName>
        <fullName evidence="1">Phage late control gene D protein (GPD)</fullName>
    </submittedName>
</protein>